<accession>A0A6G8AV01</accession>
<evidence type="ECO:0000313" key="8">
    <source>
        <dbReference type="EMBL" id="QIL48817.1"/>
    </source>
</evidence>
<dbReference type="PROSITE" id="PS50847">
    <property type="entry name" value="GRAM_POS_ANCHORING"/>
    <property type="match status" value="1"/>
</dbReference>
<keyword evidence="2" id="KW-0964">Secreted</keyword>
<evidence type="ECO:0000259" key="7">
    <source>
        <dbReference type="PROSITE" id="PS50847"/>
    </source>
</evidence>
<evidence type="ECO:0000256" key="5">
    <source>
        <dbReference type="SAM" id="Phobius"/>
    </source>
</evidence>
<sequence length="663" mass="73515">MKKFRIAVVALYFLSFVSPVVSLAATAPKKVNNGTTKKEVKSSFVMKNSQVTVGDKWSSDLNFVSATDDAGKKLVWKDISKNVTTKGTVDTAKVGKYPVTYTWNKITQTVNVEVIEKPKPKIALKEIKAKSVTITQGQNFDVSQVFESATTTDGKVLSYNDVVSLLKVENLVNTNQPGTYNVTFTSGTLKAVSTVTVVAKKVEPTELKVVNSTLKVGDKWSPNMNFQGVLMSDGTMLNWNQVAKDLVVSGGVDTTKAGNYDITYQYGNFKQTITVTVEAKEIITVQEIKVKDTTLTANAKWEAKDNFDYVLLSNGQKQTWDEIGKDIVVKGAVDTTKPDTYKVTYTYGGKEAVATINVKAQEMVKVQEVVVKDSALELNSKWEAKDNFNYVLMSDGTKREFKDVEKELKIKGEVNTKKAGTYKVVYTLEDKSATATINVKAQEVVKVQEISVKDTNLPRGTKWKARDNFNYVLMSDGTKRQWKDVEKEIKVTGKVDNQQAGTYKVTYKYEDKEATAKVTVKDMEVIKVQSITLKNTTLDYGSKWEAKDNFVSARLTSGVDQSWKDVAKDIKVKGSVDTQKPGTYKVVYTLADKSETATITVKEKKKAVVKPTTKTTKKTYPVTTRKTLPQTGTKENIKLFVGGISLVIGVGSLLIIKLRKEEL</sequence>
<dbReference type="Pfam" id="PF00746">
    <property type="entry name" value="Gram_pos_anchor"/>
    <property type="match status" value="1"/>
</dbReference>
<feature type="chain" id="PRO_5026320262" evidence="6">
    <location>
        <begin position="25"/>
        <end position="663"/>
    </location>
</feature>
<keyword evidence="9" id="KW-1185">Reference proteome</keyword>
<keyword evidence="5" id="KW-0812">Transmembrane</keyword>
<keyword evidence="5" id="KW-0472">Membrane</keyword>
<evidence type="ECO:0000256" key="3">
    <source>
        <dbReference type="ARBA" id="ARBA00022729"/>
    </source>
</evidence>
<keyword evidence="3 6" id="KW-0732">Signal</keyword>
<dbReference type="Proteomes" id="UP000501747">
    <property type="component" value="Chromosome"/>
</dbReference>
<dbReference type="NCBIfam" id="TIGR01167">
    <property type="entry name" value="LPXTG_anchor"/>
    <property type="match status" value="1"/>
</dbReference>
<dbReference type="Gene3D" id="2.60.40.10">
    <property type="entry name" value="Immunoglobulins"/>
    <property type="match status" value="7"/>
</dbReference>
<dbReference type="InterPro" id="IPR019931">
    <property type="entry name" value="LPXTG_anchor"/>
</dbReference>
<evidence type="ECO:0000256" key="2">
    <source>
        <dbReference type="ARBA" id="ARBA00022525"/>
    </source>
</evidence>
<feature type="transmembrane region" description="Helical" evidence="5">
    <location>
        <begin position="637"/>
        <end position="656"/>
    </location>
</feature>
<name>A0A6G8AV01_9ENTE</name>
<organism evidence="8 9">
    <name type="scientific">Vagococcus hydrophili</name>
    <dbReference type="NCBI Taxonomy" id="2714947"/>
    <lineage>
        <taxon>Bacteria</taxon>
        <taxon>Bacillati</taxon>
        <taxon>Bacillota</taxon>
        <taxon>Bacilli</taxon>
        <taxon>Lactobacillales</taxon>
        <taxon>Enterococcaceae</taxon>
        <taxon>Vagococcus</taxon>
    </lineage>
</organism>
<feature type="signal peptide" evidence="6">
    <location>
        <begin position="1"/>
        <end position="24"/>
    </location>
</feature>
<keyword evidence="4" id="KW-0572">Peptidoglycan-anchor</keyword>
<proteinExistence type="predicted"/>
<reference evidence="8 9" key="1">
    <citation type="submission" date="2020-03" db="EMBL/GenBank/DDBJ databases">
        <title>Vagococcus sp. nov., isolated from beetles.</title>
        <authorList>
            <person name="Hyun D.-W."/>
            <person name="Bae J.-W."/>
        </authorList>
    </citation>
    <scope>NUCLEOTIDE SEQUENCE [LARGE SCALE GENOMIC DNA]</scope>
    <source>
        <strain evidence="8 9">HDW17B</strain>
    </source>
</reference>
<keyword evidence="1" id="KW-0134">Cell wall</keyword>
<dbReference type="InterPro" id="IPR022038">
    <property type="entry name" value="Ig-like_bact"/>
</dbReference>
<feature type="domain" description="Gram-positive cocci surface proteins LPxTG" evidence="7">
    <location>
        <begin position="628"/>
        <end position="663"/>
    </location>
</feature>
<evidence type="ECO:0000256" key="6">
    <source>
        <dbReference type="SAM" id="SignalP"/>
    </source>
</evidence>
<evidence type="ECO:0000256" key="1">
    <source>
        <dbReference type="ARBA" id="ARBA00022512"/>
    </source>
</evidence>
<dbReference type="EMBL" id="CP049887">
    <property type="protein sequence ID" value="QIL48817.1"/>
    <property type="molecule type" value="Genomic_DNA"/>
</dbReference>
<dbReference type="RefSeq" id="WP_166034949.1">
    <property type="nucleotide sequence ID" value="NZ_CP049887.1"/>
</dbReference>
<protein>
    <submittedName>
        <fullName evidence="8">DUF5011 domain-containing protein</fullName>
    </submittedName>
</protein>
<evidence type="ECO:0000256" key="4">
    <source>
        <dbReference type="ARBA" id="ARBA00023088"/>
    </source>
</evidence>
<evidence type="ECO:0000313" key="9">
    <source>
        <dbReference type="Proteomes" id="UP000501747"/>
    </source>
</evidence>
<dbReference type="AlphaFoldDB" id="A0A6G8AV01"/>
<dbReference type="KEGG" id="vhy:G7082_10005"/>
<dbReference type="InterPro" id="IPR013783">
    <property type="entry name" value="Ig-like_fold"/>
</dbReference>
<dbReference type="Pfam" id="PF07523">
    <property type="entry name" value="Big_3"/>
    <property type="match status" value="6"/>
</dbReference>
<keyword evidence="5" id="KW-1133">Transmembrane helix</keyword>
<gene>
    <name evidence="8" type="ORF">G7082_10005</name>
</gene>